<evidence type="ECO:0000313" key="1">
    <source>
        <dbReference type="EMBL" id="EGK11364.1"/>
    </source>
</evidence>
<name>F5S5A3_KINKI</name>
<organism evidence="1 2">
    <name type="scientific">Kingella kingae ATCC 23330</name>
    <dbReference type="NCBI Taxonomy" id="887327"/>
    <lineage>
        <taxon>Bacteria</taxon>
        <taxon>Pseudomonadati</taxon>
        <taxon>Pseudomonadota</taxon>
        <taxon>Betaproteobacteria</taxon>
        <taxon>Neisseriales</taxon>
        <taxon>Neisseriaceae</taxon>
        <taxon>Kingella</taxon>
    </lineage>
</organism>
<reference evidence="1 2" key="1">
    <citation type="submission" date="2011-04" db="EMBL/GenBank/DDBJ databases">
        <authorList>
            <person name="Muzny D."/>
            <person name="Qin X."/>
            <person name="Deng J."/>
            <person name="Jiang H."/>
            <person name="Liu Y."/>
            <person name="Qu J."/>
            <person name="Song X.-Z."/>
            <person name="Zhang L."/>
            <person name="Thornton R."/>
            <person name="Coyle M."/>
            <person name="Francisco L."/>
            <person name="Jackson L."/>
            <person name="Javaid M."/>
            <person name="Korchina V."/>
            <person name="Kovar C."/>
            <person name="Mata R."/>
            <person name="Mathew T."/>
            <person name="Ngo R."/>
            <person name="Nguyen L."/>
            <person name="Nguyen N."/>
            <person name="Okwuonu G."/>
            <person name="Ongeri F."/>
            <person name="Pham C."/>
            <person name="Simmons D."/>
            <person name="Wilczek-Boney K."/>
            <person name="Hale W."/>
            <person name="Jakkamsetti A."/>
            <person name="Pham P."/>
            <person name="Ruth R."/>
            <person name="San Lucas F."/>
            <person name="Warren J."/>
            <person name="Zhang J."/>
            <person name="Zhao Z."/>
            <person name="Zhou C."/>
            <person name="Zhu D."/>
            <person name="Lee S."/>
            <person name="Bess C."/>
            <person name="Blankenburg K."/>
            <person name="Forbes L."/>
            <person name="Fu Q."/>
            <person name="Gubbala S."/>
            <person name="Hirani K."/>
            <person name="Jayaseelan J.C."/>
            <person name="Lara F."/>
            <person name="Munidasa M."/>
            <person name="Palculict T."/>
            <person name="Patil S."/>
            <person name="Pu L.-L."/>
            <person name="Saada N."/>
            <person name="Tang L."/>
            <person name="Weissenberger G."/>
            <person name="Zhu Y."/>
            <person name="Hemphill L."/>
            <person name="Shang Y."/>
            <person name="Youmans B."/>
            <person name="Ayvaz T."/>
            <person name="Ross M."/>
            <person name="Santibanez J."/>
            <person name="Aqrawi P."/>
            <person name="Gross S."/>
            <person name="Joshi V."/>
            <person name="Fowler G."/>
            <person name="Nazareth L."/>
            <person name="Reid J."/>
            <person name="Worley K."/>
            <person name="Petrosino J."/>
            <person name="Highlander S."/>
            <person name="Gibbs R."/>
        </authorList>
    </citation>
    <scope>NUCLEOTIDE SEQUENCE [LARGE SCALE GENOMIC DNA]</scope>
    <source>
        <strain evidence="1 2">ATCC 23330</strain>
    </source>
</reference>
<dbReference type="EMBL" id="AFHS01000011">
    <property type="protein sequence ID" value="EGK11364.1"/>
    <property type="molecule type" value="Genomic_DNA"/>
</dbReference>
<sequence length="39" mass="4563">MFGLQKSFKYHIKLGRAPSYIIKLNKQPALFSCRSYITL</sequence>
<proteinExistence type="predicted"/>
<protein>
    <submittedName>
        <fullName evidence="1">Uncharacterized protein</fullName>
    </submittedName>
</protein>
<gene>
    <name evidence="1" type="ORF">HMPREF0476_0386</name>
</gene>
<keyword evidence="2" id="KW-1185">Reference proteome</keyword>
<dbReference type="HOGENOM" id="CLU_3311154_0_0_4"/>
<dbReference type="Proteomes" id="UP000004207">
    <property type="component" value="Unassembled WGS sequence"/>
</dbReference>
<accession>F5S5A3</accession>
<evidence type="ECO:0000313" key="2">
    <source>
        <dbReference type="Proteomes" id="UP000004207"/>
    </source>
</evidence>
<comment type="caution">
    <text evidence="1">The sequence shown here is derived from an EMBL/GenBank/DDBJ whole genome shotgun (WGS) entry which is preliminary data.</text>
</comment>
<dbReference type="AlphaFoldDB" id="F5S5A3"/>